<name>A0A7W7PAF9_9MICC</name>
<dbReference type="PRINTS" id="PR00040">
    <property type="entry name" value="HTHMERR"/>
</dbReference>
<dbReference type="SUPFAM" id="SSF46955">
    <property type="entry name" value="Putative DNA-binding domain"/>
    <property type="match status" value="1"/>
</dbReference>
<keyword evidence="5" id="KW-0346">Stress response</keyword>
<dbReference type="Gene3D" id="1.10.1660.10">
    <property type="match status" value="1"/>
</dbReference>
<feature type="coiled-coil region" evidence="2">
    <location>
        <begin position="92"/>
        <end position="119"/>
    </location>
</feature>
<evidence type="ECO:0000313" key="5">
    <source>
        <dbReference type="EMBL" id="MBB4881988.1"/>
    </source>
</evidence>
<comment type="caution">
    <text evidence="5">The sequence shown here is derived from an EMBL/GenBank/DDBJ whole genome shotgun (WGS) entry which is preliminary data.</text>
</comment>
<dbReference type="Proteomes" id="UP000560081">
    <property type="component" value="Unassembled WGS sequence"/>
</dbReference>
<dbReference type="SMART" id="SM00422">
    <property type="entry name" value="HTH_MERR"/>
    <property type="match status" value="1"/>
</dbReference>
<keyword evidence="1" id="KW-0238">DNA-binding</keyword>
<proteinExistence type="predicted"/>
<sequence>MSPATPREEQGAPRAPRPGGTGRHDPVFVISVAAEMSGMHPQTLRQYDRLGLVVPQRQGGRHRRYSRADVELLGTVQALSREGVSLEGIRRIAALQQEVERLQETVVELASQVDRLHHTSRLARVFSVGVAGEVSARYDSPAGARDPGDDRAAGADSSDRTGGAGSAVRRPADPARRVLRALPPAPARHGHASAWRALTRG</sequence>
<accession>A0A7W7PAF9</accession>
<dbReference type="InterPro" id="IPR047057">
    <property type="entry name" value="MerR_fam"/>
</dbReference>
<evidence type="ECO:0000256" key="2">
    <source>
        <dbReference type="SAM" id="Coils"/>
    </source>
</evidence>
<dbReference type="NCBIfam" id="NF047375">
    <property type="entry name" value="HeatShock_HspR"/>
    <property type="match status" value="1"/>
</dbReference>
<organism evidence="5 6">
    <name type="scientific">Micrococcus flavus</name>
    <dbReference type="NCBI Taxonomy" id="384602"/>
    <lineage>
        <taxon>Bacteria</taxon>
        <taxon>Bacillati</taxon>
        <taxon>Actinomycetota</taxon>
        <taxon>Actinomycetes</taxon>
        <taxon>Micrococcales</taxon>
        <taxon>Micrococcaceae</taxon>
        <taxon>Micrococcus</taxon>
    </lineage>
</organism>
<feature type="compositionally biased region" description="Basic and acidic residues" evidence="3">
    <location>
        <begin position="1"/>
        <end position="11"/>
    </location>
</feature>
<dbReference type="PANTHER" id="PTHR30204">
    <property type="entry name" value="REDOX-CYCLING DRUG-SENSING TRANSCRIPTIONAL ACTIVATOR SOXR"/>
    <property type="match status" value="1"/>
</dbReference>
<dbReference type="Pfam" id="PF13411">
    <property type="entry name" value="MerR_1"/>
    <property type="match status" value="1"/>
</dbReference>
<feature type="region of interest" description="Disordered" evidence="3">
    <location>
        <begin position="138"/>
        <end position="175"/>
    </location>
</feature>
<dbReference type="InterPro" id="IPR000551">
    <property type="entry name" value="MerR-type_HTH_dom"/>
</dbReference>
<dbReference type="PANTHER" id="PTHR30204:SF58">
    <property type="entry name" value="HTH-TYPE TRANSCRIPTIONAL REGULATOR YFMP"/>
    <property type="match status" value="1"/>
</dbReference>
<keyword evidence="6" id="KW-1185">Reference proteome</keyword>
<dbReference type="GO" id="GO:0003700">
    <property type="term" value="F:DNA-binding transcription factor activity"/>
    <property type="evidence" value="ECO:0007669"/>
    <property type="project" value="InterPro"/>
</dbReference>
<dbReference type="InterPro" id="IPR009061">
    <property type="entry name" value="DNA-bd_dom_put_sf"/>
</dbReference>
<evidence type="ECO:0000259" key="4">
    <source>
        <dbReference type="PROSITE" id="PS50937"/>
    </source>
</evidence>
<evidence type="ECO:0000256" key="1">
    <source>
        <dbReference type="ARBA" id="ARBA00023125"/>
    </source>
</evidence>
<dbReference type="RefSeq" id="WP_308421560.1">
    <property type="nucleotide sequence ID" value="NZ_BMLA01000003.1"/>
</dbReference>
<feature type="region of interest" description="Disordered" evidence="3">
    <location>
        <begin position="182"/>
        <end position="201"/>
    </location>
</feature>
<dbReference type="GO" id="GO:0003677">
    <property type="term" value="F:DNA binding"/>
    <property type="evidence" value="ECO:0007669"/>
    <property type="project" value="UniProtKB-KW"/>
</dbReference>
<keyword evidence="2" id="KW-0175">Coiled coil</keyword>
<gene>
    <name evidence="5" type="ORF">BJ976_000339</name>
</gene>
<dbReference type="AlphaFoldDB" id="A0A7W7PAF9"/>
<dbReference type="EMBL" id="JACHMC010000001">
    <property type="protein sequence ID" value="MBB4881988.1"/>
    <property type="molecule type" value="Genomic_DNA"/>
</dbReference>
<evidence type="ECO:0000256" key="3">
    <source>
        <dbReference type="SAM" id="MobiDB-lite"/>
    </source>
</evidence>
<feature type="domain" description="HTH merR-type" evidence="4">
    <location>
        <begin position="27"/>
        <end position="95"/>
    </location>
</feature>
<reference evidence="5 6" key="1">
    <citation type="submission" date="2020-08" db="EMBL/GenBank/DDBJ databases">
        <title>Sequencing the genomes of 1000 actinobacteria strains.</title>
        <authorList>
            <person name="Klenk H.-P."/>
        </authorList>
    </citation>
    <scope>NUCLEOTIDE SEQUENCE [LARGE SCALE GENOMIC DNA]</scope>
    <source>
        <strain evidence="5 6">DSM 19079</strain>
    </source>
</reference>
<evidence type="ECO:0000313" key="6">
    <source>
        <dbReference type="Proteomes" id="UP000560081"/>
    </source>
</evidence>
<protein>
    <submittedName>
        <fullName evidence="5">MerR family transcriptional regulator/heat shock protein HspR</fullName>
    </submittedName>
</protein>
<feature type="region of interest" description="Disordered" evidence="3">
    <location>
        <begin position="1"/>
        <end position="26"/>
    </location>
</feature>
<dbReference type="PROSITE" id="PS50937">
    <property type="entry name" value="HTH_MERR_2"/>
    <property type="match status" value="1"/>
</dbReference>
<feature type="compositionally biased region" description="Basic and acidic residues" evidence="3">
    <location>
        <begin position="146"/>
        <end position="159"/>
    </location>
</feature>